<reference evidence="2 3" key="1">
    <citation type="submission" date="2018-09" db="EMBL/GenBank/DDBJ databases">
        <title>Genomic investigation of the strawberry pathogen Phytophthora fragariae indicates pathogenicity is determined by transcriptional variation in three key races.</title>
        <authorList>
            <person name="Adams T.M."/>
            <person name="Armitage A.D."/>
            <person name="Sobczyk M.K."/>
            <person name="Bates H.J."/>
            <person name="Dunwell J.M."/>
            <person name="Nellist C.F."/>
            <person name="Harrison R.J."/>
        </authorList>
    </citation>
    <scope>NUCLEOTIDE SEQUENCE [LARGE SCALE GENOMIC DNA]</scope>
    <source>
        <strain evidence="2 3">SCRP249</strain>
    </source>
</reference>
<proteinExistence type="predicted"/>
<evidence type="ECO:0000256" key="1">
    <source>
        <dbReference type="SAM" id="MobiDB-lite"/>
    </source>
</evidence>
<dbReference type="EMBL" id="QXFV01000978">
    <property type="protein sequence ID" value="KAE9019189.1"/>
    <property type="molecule type" value="Genomic_DNA"/>
</dbReference>
<evidence type="ECO:0000313" key="3">
    <source>
        <dbReference type="Proteomes" id="UP000429607"/>
    </source>
</evidence>
<name>A0A6A3LJ56_9STRA</name>
<comment type="caution">
    <text evidence="2">The sequence shown here is derived from an EMBL/GenBank/DDBJ whole genome shotgun (WGS) entry which is preliminary data.</text>
</comment>
<gene>
    <name evidence="2" type="ORF">PR001_g13941</name>
</gene>
<evidence type="ECO:0000313" key="2">
    <source>
        <dbReference type="EMBL" id="KAE9019189.1"/>
    </source>
</evidence>
<dbReference type="AlphaFoldDB" id="A0A6A3LJ56"/>
<protein>
    <submittedName>
        <fullName evidence="2">Uncharacterized protein</fullName>
    </submittedName>
</protein>
<organism evidence="2 3">
    <name type="scientific">Phytophthora rubi</name>
    <dbReference type="NCBI Taxonomy" id="129364"/>
    <lineage>
        <taxon>Eukaryota</taxon>
        <taxon>Sar</taxon>
        <taxon>Stramenopiles</taxon>
        <taxon>Oomycota</taxon>
        <taxon>Peronosporomycetes</taxon>
        <taxon>Peronosporales</taxon>
        <taxon>Peronosporaceae</taxon>
        <taxon>Phytophthora</taxon>
    </lineage>
</organism>
<sequence length="793" mass="87119">MGRIHRPSIDSSEIVSCCHTPSIDPPWPFNMKGEPSDVPVPKGKVAQQISDLLGQVQNDEFCFGGLAYLLPVLPGLKVSNIGTVSFPLRGEMVEQLKLQAREEQFQSWTIPASQVAMQNPEWGSGIAVLCAFIAEKLGYKDIALLPRLTRVLVCGPGGCVERLPAVVTGRCVAILVVQPPSEYTGGDLLVSRAGAKNEVRYELGNTAAAFRPHYVVYTAGSSCCVERVTTGYRIAMVYQLLLPAQVPFDWCKRARLSLSGELAAALKQLKAGPDDIGAIEEEPYPGNPENDTSDTGDDDEILAFVLSNSYNRMLLYKDGWEALSGVDRARFQFLKDANSLLPPGKQLSFYFANSHFTTELTKTKEVVVWRSITGAVAGNGSGTALSKPFNFLNPDDESLSRLWDNTRKSTMPECDRFAIAMWPSSADIVNQVDLMGIAAAIPTILLHDALSDATVRMLLKNDVLGSYNFALAVQSSKSPIQLLLFCQKLVPAIIKVGDVKLVKSFFKKYFDLLSEAEKTDFLPWLRMLVLHFGWRQVDTCIIAAIDCSSFEISLNRALVLTESLSDSPTARAELTVFAVGKAQVLCHARPDALAFSTNTGLLWKNAAASGNATTFLSVKNLVAQINPEHLGSIVTELSKYVDASSLPEHQAALAPIAWARRQWLINEILDCEKPFTWHTTNTSFLHSTEILDFLQSPTSSLVIRNFKSMSEARLLTAVLYQKIQAPLSITADRQGPNVVVQITKTGGQFDMRREKVPTYMAEIQRLGQLLPLKENASNANTRKAKQLSGMKRP</sequence>
<feature type="region of interest" description="Disordered" evidence="1">
    <location>
        <begin position="276"/>
        <end position="297"/>
    </location>
</feature>
<dbReference type="Proteomes" id="UP000429607">
    <property type="component" value="Unassembled WGS sequence"/>
</dbReference>
<dbReference type="PANTHER" id="PTHR33099:SF7">
    <property type="entry name" value="MYND-TYPE DOMAIN-CONTAINING PROTEIN"/>
    <property type="match status" value="1"/>
</dbReference>
<accession>A0A6A3LJ56</accession>
<dbReference type="PANTHER" id="PTHR33099">
    <property type="entry name" value="FE2OG DIOXYGENASE DOMAIN-CONTAINING PROTEIN"/>
    <property type="match status" value="1"/>
</dbReference>